<protein>
    <submittedName>
        <fullName evidence="1">Uncharacterized protein</fullName>
    </submittedName>
</protein>
<dbReference type="Proteomes" id="UP000095229">
    <property type="component" value="Unassembled WGS sequence"/>
</dbReference>
<dbReference type="EMBL" id="LSOG01000091">
    <property type="protein sequence ID" value="OEH45529.1"/>
    <property type="molecule type" value="Genomic_DNA"/>
</dbReference>
<dbReference type="AlphaFoldDB" id="A0A1E5JLX6"/>
<gene>
    <name evidence="1" type="ORF">lpari_03488</name>
</gene>
<keyword evidence="2" id="KW-1185">Reference proteome</keyword>
<evidence type="ECO:0000313" key="2">
    <source>
        <dbReference type="Proteomes" id="UP000095229"/>
    </source>
</evidence>
<organism evidence="1 2">
    <name type="scientific">Legionella parisiensis</name>
    <dbReference type="NCBI Taxonomy" id="45071"/>
    <lineage>
        <taxon>Bacteria</taxon>
        <taxon>Pseudomonadati</taxon>
        <taxon>Pseudomonadota</taxon>
        <taxon>Gammaproteobacteria</taxon>
        <taxon>Legionellales</taxon>
        <taxon>Legionellaceae</taxon>
        <taxon>Legionella</taxon>
    </lineage>
</organism>
<dbReference type="PATRIC" id="fig|45071.6.peg.1969"/>
<sequence>MITTHKKHHGKRLSPSIKQIIGFKAIRNEETLTHISHTYECSRGTVYAQRDKALLAVNQAFEEDDNEVLYYIVCVGEIRVELSDKAKRLFAYEAENVFMTHGLLGQGLESRVNYPENTIGLN</sequence>
<comment type="caution">
    <text evidence="1">The sequence shown here is derived from an EMBL/GenBank/DDBJ whole genome shotgun (WGS) entry which is preliminary data.</text>
</comment>
<name>A0A1E5JLX6_9GAMM</name>
<reference evidence="1 2" key="1">
    <citation type="submission" date="2016-02" db="EMBL/GenBank/DDBJ databases">
        <title>Secondary metabolites in Legionella.</title>
        <authorList>
            <person name="Tobias N.J."/>
            <person name="Bode H.B."/>
        </authorList>
    </citation>
    <scope>NUCLEOTIDE SEQUENCE [LARGE SCALE GENOMIC DNA]</scope>
    <source>
        <strain evidence="1 2">DSM 19216</strain>
    </source>
</reference>
<accession>A0A1E5JLX6</accession>
<evidence type="ECO:0000313" key="1">
    <source>
        <dbReference type="EMBL" id="OEH45529.1"/>
    </source>
</evidence>
<proteinExistence type="predicted"/>
<dbReference type="RefSeq" id="WP_058517678.1">
    <property type="nucleotide sequence ID" value="NZ_CAAAIE010000009.1"/>
</dbReference>